<dbReference type="Pfam" id="PF01466">
    <property type="entry name" value="Skp1"/>
    <property type="match status" value="1"/>
</dbReference>
<evidence type="ECO:0000256" key="3">
    <source>
        <dbReference type="PIRNR" id="PIRNR028729"/>
    </source>
</evidence>
<reference evidence="7" key="1">
    <citation type="submission" date="2016-11" db="UniProtKB">
        <authorList>
            <consortium name="WormBaseParasite"/>
        </authorList>
    </citation>
    <scope>IDENTIFICATION</scope>
</reference>
<evidence type="ECO:0000313" key="7">
    <source>
        <dbReference type="WBParaSite" id="Csp11.Scaffold628.g6949.t1"/>
    </source>
</evidence>
<evidence type="ECO:0000259" key="4">
    <source>
        <dbReference type="Pfam" id="PF01466"/>
    </source>
</evidence>
<dbReference type="AlphaFoldDB" id="A0A1I7TKZ3"/>
<keyword evidence="6" id="KW-1185">Reference proteome</keyword>
<dbReference type="FunFam" id="3.30.710.10:FF:000124">
    <property type="entry name" value="Protein CBG09126"/>
    <property type="match status" value="1"/>
</dbReference>
<dbReference type="Pfam" id="PF03931">
    <property type="entry name" value="Skp1_POZ"/>
    <property type="match status" value="1"/>
</dbReference>
<dbReference type="eggNOG" id="KOG1724">
    <property type="taxonomic scope" value="Eukaryota"/>
</dbReference>
<dbReference type="CDD" id="cd18322">
    <property type="entry name" value="BTB_POZ_SKP1"/>
    <property type="match status" value="1"/>
</dbReference>
<dbReference type="InterPro" id="IPR016073">
    <property type="entry name" value="Skp1_comp_POZ"/>
</dbReference>
<feature type="domain" description="SKP1 component POZ" evidence="5">
    <location>
        <begin position="9"/>
        <end position="72"/>
    </location>
</feature>
<dbReference type="InterPro" id="IPR016072">
    <property type="entry name" value="Skp1_comp_dimer"/>
</dbReference>
<evidence type="ECO:0000256" key="2">
    <source>
        <dbReference type="ARBA" id="ARBA00022786"/>
    </source>
</evidence>
<dbReference type="GO" id="GO:0006511">
    <property type="term" value="P:ubiquitin-dependent protein catabolic process"/>
    <property type="evidence" value="ECO:0007669"/>
    <property type="project" value="InterPro"/>
</dbReference>
<evidence type="ECO:0000259" key="5">
    <source>
        <dbReference type="Pfam" id="PF03931"/>
    </source>
</evidence>
<evidence type="ECO:0000256" key="1">
    <source>
        <dbReference type="ARBA" id="ARBA00009993"/>
    </source>
</evidence>
<accession>A0A1I7TKZ3</accession>
<proteinExistence type="inferred from homology"/>
<dbReference type="WBParaSite" id="Csp11.Scaffold628.g6949.t1">
    <property type="protein sequence ID" value="Csp11.Scaffold628.g6949.t1"/>
    <property type="gene ID" value="Csp11.Scaffold628.g6949"/>
</dbReference>
<protein>
    <recommendedName>
        <fullName evidence="3">Skp1-related protein</fullName>
    </recommendedName>
</protein>
<comment type="pathway">
    <text evidence="3">Protein modification; protein ubiquitination.</text>
</comment>
<comment type="function">
    <text evidence="3">Probable essential component of SCF (SKP1-CUL1-F-box protein) E3 ubiquitin-protein ligase complexes, which mediate the ubiquitination and subsequent proteasomal degradation of target proteins. Regulates cell proliferation during embryonic and larval development.</text>
</comment>
<dbReference type="InterPro" id="IPR011333">
    <property type="entry name" value="SKP1/BTB/POZ_sf"/>
</dbReference>
<sequence length="146" mass="16609">MSHILPDTIFKLETSDHQILNITYEALQQSQTLTNLAEGFSDSINPSEEPIPVKGVSEPNLRKIIEWCEHHKGEPLPTPEESQPKTVVVPEWDRTFLEVSDVDLFDLICAANFLDIKRLLNYSCRLVSDMAKNKTPGEMRARFGIE</sequence>
<dbReference type="PANTHER" id="PTHR11165">
    <property type="entry name" value="SKP1"/>
    <property type="match status" value="1"/>
</dbReference>
<evidence type="ECO:0000313" key="6">
    <source>
        <dbReference type="Proteomes" id="UP000095282"/>
    </source>
</evidence>
<dbReference type="InterPro" id="IPR001232">
    <property type="entry name" value="SKP1-like"/>
</dbReference>
<dbReference type="GO" id="GO:0016567">
    <property type="term" value="P:protein ubiquitination"/>
    <property type="evidence" value="ECO:0007669"/>
    <property type="project" value="UniProtKB-UniPathway"/>
</dbReference>
<keyword evidence="2 3" id="KW-0833">Ubl conjugation pathway</keyword>
<dbReference type="STRING" id="1561998.A0A1I7TKZ3"/>
<dbReference type="SUPFAM" id="SSF54695">
    <property type="entry name" value="POZ domain"/>
    <property type="match status" value="1"/>
</dbReference>
<dbReference type="SMART" id="SM00512">
    <property type="entry name" value="Skp1"/>
    <property type="match status" value="1"/>
</dbReference>
<dbReference type="InterPro" id="IPR036296">
    <property type="entry name" value="SKP1-like_dim_sf"/>
</dbReference>
<name>A0A1I7TKZ3_9PELO</name>
<dbReference type="PIRSF" id="PIRSF028729">
    <property type="entry name" value="E3_ubiquit_lig_SCF_Skp"/>
    <property type="match status" value="1"/>
</dbReference>
<dbReference type="UniPathway" id="UPA00143"/>
<dbReference type="Proteomes" id="UP000095282">
    <property type="component" value="Unplaced"/>
</dbReference>
<dbReference type="InterPro" id="IPR016897">
    <property type="entry name" value="SKP1"/>
</dbReference>
<dbReference type="SUPFAM" id="SSF81382">
    <property type="entry name" value="Skp1 dimerisation domain-like"/>
    <property type="match status" value="1"/>
</dbReference>
<organism evidence="6 7">
    <name type="scientific">Caenorhabditis tropicalis</name>
    <dbReference type="NCBI Taxonomy" id="1561998"/>
    <lineage>
        <taxon>Eukaryota</taxon>
        <taxon>Metazoa</taxon>
        <taxon>Ecdysozoa</taxon>
        <taxon>Nematoda</taxon>
        <taxon>Chromadorea</taxon>
        <taxon>Rhabditida</taxon>
        <taxon>Rhabditina</taxon>
        <taxon>Rhabditomorpha</taxon>
        <taxon>Rhabditoidea</taxon>
        <taxon>Rhabditidae</taxon>
        <taxon>Peloderinae</taxon>
        <taxon>Caenorhabditis</taxon>
    </lineage>
</organism>
<comment type="similarity">
    <text evidence="1 3">Belongs to the SKP1 family.</text>
</comment>
<dbReference type="Gene3D" id="3.30.710.10">
    <property type="entry name" value="Potassium Channel Kv1.1, Chain A"/>
    <property type="match status" value="1"/>
</dbReference>
<feature type="domain" description="SKP1 component dimerisation" evidence="4">
    <location>
        <begin position="117"/>
        <end position="146"/>
    </location>
</feature>